<dbReference type="InterPro" id="IPR036397">
    <property type="entry name" value="RNaseH_sf"/>
</dbReference>
<evidence type="ECO:0008006" key="3">
    <source>
        <dbReference type="Google" id="ProtNLM"/>
    </source>
</evidence>
<proteinExistence type="predicted"/>
<organism evidence="1 2">
    <name type="scientific">Phytophthora megakarya</name>
    <dbReference type="NCBI Taxonomy" id="4795"/>
    <lineage>
        <taxon>Eukaryota</taxon>
        <taxon>Sar</taxon>
        <taxon>Stramenopiles</taxon>
        <taxon>Oomycota</taxon>
        <taxon>Peronosporomycetes</taxon>
        <taxon>Peronosporales</taxon>
        <taxon>Peronosporaceae</taxon>
        <taxon>Phytophthora</taxon>
    </lineage>
</organism>
<dbReference type="GO" id="GO:0003676">
    <property type="term" value="F:nucleic acid binding"/>
    <property type="evidence" value="ECO:0007669"/>
    <property type="project" value="InterPro"/>
</dbReference>
<dbReference type="OrthoDB" id="101918at2759"/>
<protein>
    <recommendedName>
        <fullName evidence="3">Tc1-like transposase DDE domain-containing protein</fullName>
    </recommendedName>
</protein>
<accession>A0A225WF28</accession>
<sequence>MKISVRQYPGQNYVWISDEATIHRHQEIIHYLGTVAVVPIFLPAYCPFFNPIGILFGYRCNNGNSGSYLMPFVAQTFNRFNDVNMT</sequence>
<evidence type="ECO:0000313" key="1">
    <source>
        <dbReference type="EMBL" id="OWZ15470.1"/>
    </source>
</evidence>
<dbReference type="AlphaFoldDB" id="A0A225WF28"/>
<keyword evidence="2" id="KW-1185">Reference proteome</keyword>
<comment type="caution">
    <text evidence="1">The sequence shown here is derived from an EMBL/GenBank/DDBJ whole genome shotgun (WGS) entry which is preliminary data.</text>
</comment>
<dbReference type="EMBL" id="NBNE01001116">
    <property type="protein sequence ID" value="OWZ15470.1"/>
    <property type="molecule type" value="Genomic_DNA"/>
</dbReference>
<dbReference type="Gene3D" id="3.30.420.10">
    <property type="entry name" value="Ribonuclease H-like superfamily/Ribonuclease H"/>
    <property type="match status" value="1"/>
</dbReference>
<evidence type="ECO:0000313" key="2">
    <source>
        <dbReference type="Proteomes" id="UP000198211"/>
    </source>
</evidence>
<dbReference type="Proteomes" id="UP000198211">
    <property type="component" value="Unassembled WGS sequence"/>
</dbReference>
<reference evidence="2" key="1">
    <citation type="submission" date="2017-03" db="EMBL/GenBank/DDBJ databases">
        <title>Phytopthora megakarya and P. palmivora, two closely related causual agents of cacao black pod achieved similar genome size and gene model numbers by different mechanisms.</title>
        <authorList>
            <person name="Ali S."/>
            <person name="Shao J."/>
            <person name="Larry D.J."/>
            <person name="Kronmiller B."/>
            <person name="Shen D."/>
            <person name="Strem M.D."/>
            <person name="Melnick R.L."/>
            <person name="Guiltinan M.J."/>
            <person name="Tyler B.M."/>
            <person name="Meinhardt L.W."/>
            <person name="Bailey B.A."/>
        </authorList>
    </citation>
    <scope>NUCLEOTIDE SEQUENCE [LARGE SCALE GENOMIC DNA]</scope>
    <source>
        <strain evidence="2">zdho120</strain>
    </source>
</reference>
<name>A0A225WF28_9STRA</name>
<gene>
    <name evidence="1" type="ORF">PHMEG_00010877</name>
</gene>